<dbReference type="Proteomes" id="UP000346198">
    <property type="component" value="Unassembled WGS sequence"/>
</dbReference>
<evidence type="ECO:0000313" key="1">
    <source>
        <dbReference type="EMBL" id="VGO19027.1"/>
    </source>
</evidence>
<reference evidence="1 2" key="1">
    <citation type="submission" date="2019-04" db="EMBL/GenBank/DDBJ databases">
        <authorList>
            <person name="Van Vliet M D."/>
        </authorList>
    </citation>
    <scope>NUCLEOTIDE SEQUENCE [LARGE SCALE GENOMIC DNA]</scope>
    <source>
        <strain evidence="1 2">F21</strain>
    </source>
</reference>
<accession>A0A6C2UHU7</accession>
<protein>
    <submittedName>
        <fullName evidence="1">Uncharacterized protein</fullName>
    </submittedName>
</protein>
<evidence type="ECO:0000313" key="2">
    <source>
        <dbReference type="Proteomes" id="UP000346198"/>
    </source>
</evidence>
<dbReference type="AlphaFoldDB" id="A0A6C2UHU7"/>
<name>A0A6C2UHU7_9BACT</name>
<organism evidence="1 2">
    <name type="scientific">Pontiella sulfatireligans</name>
    <dbReference type="NCBI Taxonomy" id="2750658"/>
    <lineage>
        <taxon>Bacteria</taxon>
        <taxon>Pseudomonadati</taxon>
        <taxon>Kiritimatiellota</taxon>
        <taxon>Kiritimatiellia</taxon>
        <taxon>Kiritimatiellales</taxon>
        <taxon>Pontiellaceae</taxon>
        <taxon>Pontiella</taxon>
    </lineage>
</organism>
<keyword evidence="2" id="KW-1185">Reference proteome</keyword>
<proteinExistence type="predicted"/>
<sequence length="193" mass="21875">MNDALKTYIKQYIELESGMQELVLKKCSSLCAQCTSVCCDIVMCVEAIKSPFLKLVHQQADQFDEQNGFLSATGCSLKQGRPSVCYEYFCDNQFYFQPDDLHAEILQTLGALLHHATKDAKSDLPLEDIMQEEDLDLLDFQQLESQMAESLQALDIIRTFYRDGTLTEDARNALKLIQIPEEFDTPAEASAQR</sequence>
<dbReference type="RefSeq" id="WP_136060460.1">
    <property type="nucleotide sequence ID" value="NZ_CAAHFH010000001.1"/>
</dbReference>
<gene>
    <name evidence="1" type="ORF">SCARR_01082</name>
</gene>
<dbReference type="EMBL" id="CAAHFH010000001">
    <property type="protein sequence ID" value="VGO19027.1"/>
    <property type="molecule type" value="Genomic_DNA"/>
</dbReference>